<reference evidence="3" key="3">
    <citation type="submission" date="2018-01" db="EMBL/GenBank/DDBJ databases">
        <authorList>
            <person name="Gaut B.S."/>
            <person name="Morton B.R."/>
            <person name="Clegg M.T."/>
            <person name="Duvall M.R."/>
        </authorList>
    </citation>
    <scope>NUCLEOTIDE SEQUENCE</scope>
    <source>
        <strain evidence="3">ATCC BAA-2683</strain>
    </source>
</reference>
<keyword evidence="2" id="KW-0378">Hydrolase</keyword>
<protein>
    <submittedName>
        <fullName evidence="2">Limonene-1,2-epoxide hydrolase</fullName>
    </submittedName>
</protein>
<dbReference type="InterPro" id="IPR037401">
    <property type="entry name" value="SnoaL-like"/>
</dbReference>
<dbReference type="AlphaFoldDB" id="A0A1S1NMS7"/>
<organism evidence="2 4">
    <name type="scientific">Mycobacterium talmoniae</name>
    <dbReference type="NCBI Taxonomy" id="1858794"/>
    <lineage>
        <taxon>Bacteria</taxon>
        <taxon>Bacillati</taxon>
        <taxon>Actinomycetota</taxon>
        <taxon>Actinomycetes</taxon>
        <taxon>Mycobacteriales</taxon>
        <taxon>Mycobacteriaceae</taxon>
        <taxon>Mycobacterium</taxon>
    </lineage>
</organism>
<dbReference type="GO" id="GO:0016787">
    <property type="term" value="F:hydrolase activity"/>
    <property type="evidence" value="ECO:0007669"/>
    <property type="project" value="UniProtKB-KW"/>
</dbReference>
<feature type="domain" description="SnoaL-like" evidence="1">
    <location>
        <begin position="12"/>
        <end position="112"/>
    </location>
</feature>
<sequence length="149" mass="16615">MPGDIHEPVLGLWRALSRRDWTAVKTFLSPDCIYVDMPVGPSLAARGPEDIVKRLKVGLEPLAGYENHDGLLVSTGADVMYEHSETWNWATGETAVLPFVTVHRVRDGKITLWKDYWDMGGLTNFAPPTWMDELAVADTSWVFDATGLI</sequence>
<dbReference type="Gene3D" id="3.10.450.50">
    <property type="match status" value="1"/>
</dbReference>
<accession>A0A1S1NMS7</accession>
<dbReference type="EMBL" id="PPEA01000203">
    <property type="protein sequence ID" value="PQM48390.1"/>
    <property type="molecule type" value="Genomic_DNA"/>
</dbReference>
<evidence type="ECO:0000313" key="3">
    <source>
        <dbReference type="EMBL" id="PQM48390.1"/>
    </source>
</evidence>
<dbReference type="SUPFAM" id="SSF54427">
    <property type="entry name" value="NTF2-like"/>
    <property type="match status" value="1"/>
</dbReference>
<dbReference type="Pfam" id="PF12680">
    <property type="entry name" value="SnoaL_2"/>
    <property type="match status" value="1"/>
</dbReference>
<dbReference type="InterPro" id="IPR032710">
    <property type="entry name" value="NTF2-like_dom_sf"/>
</dbReference>
<dbReference type="RefSeq" id="WP_071022813.1">
    <property type="nucleotide sequence ID" value="NZ_MLQM01000016.1"/>
</dbReference>
<evidence type="ECO:0000259" key="1">
    <source>
        <dbReference type="Pfam" id="PF12680"/>
    </source>
</evidence>
<proteinExistence type="predicted"/>
<dbReference type="Proteomes" id="UP000179734">
    <property type="component" value="Unassembled WGS sequence"/>
</dbReference>
<reference evidence="2 4" key="1">
    <citation type="submission" date="2016-10" db="EMBL/GenBank/DDBJ databases">
        <title>Genome sequence of Mycobacterium talmonii.</title>
        <authorList>
            <person name="Greninger A.L."/>
            <person name="Elliott B."/>
            <person name="Vasireddy S."/>
            <person name="Vasireddy R."/>
        </authorList>
    </citation>
    <scope>NUCLEOTIDE SEQUENCE [LARGE SCALE GENOMIC DNA]</scope>
    <source>
        <strain evidence="2">MO-5499</strain>
        <strain evidence="4">NE-TNMC-100812</strain>
    </source>
</reference>
<name>A0A1S1NMS7_9MYCO</name>
<dbReference type="Proteomes" id="UP000238296">
    <property type="component" value="Unassembled WGS sequence"/>
</dbReference>
<comment type="caution">
    <text evidence="2">The sequence shown here is derived from an EMBL/GenBank/DDBJ whole genome shotgun (WGS) entry which is preliminary data.</text>
</comment>
<gene>
    <name evidence="2" type="ORF">BKN37_05395</name>
    <name evidence="3" type="ORF">C1Y40_01385</name>
</gene>
<keyword evidence="4" id="KW-1185">Reference proteome</keyword>
<dbReference type="EMBL" id="MLQM01000016">
    <property type="protein sequence ID" value="OHV05500.1"/>
    <property type="molecule type" value="Genomic_DNA"/>
</dbReference>
<evidence type="ECO:0000313" key="4">
    <source>
        <dbReference type="Proteomes" id="UP000179734"/>
    </source>
</evidence>
<reference evidence="3 5" key="2">
    <citation type="journal article" date="2017" name="Int. J. Syst. Evol. Microbiol.">
        <title>Mycobacterium talmoniae sp. nov., a slowly growing mycobacterium isolated from human respiratory samples.</title>
        <authorList>
            <person name="Davidson R.M."/>
            <person name="DeGroote M.A."/>
            <person name="Marola J.L."/>
            <person name="Buss S."/>
            <person name="Jones V."/>
            <person name="McNeil M.R."/>
            <person name="Freifeld A.G."/>
            <person name="Elaine Epperson L."/>
            <person name="Hasan N.A."/>
            <person name="Jackson M."/>
            <person name="Iwen P.C."/>
            <person name="Salfinger M."/>
            <person name="Strong M."/>
        </authorList>
    </citation>
    <scope>NUCLEOTIDE SEQUENCE [LARGE SCALE GENOMIC DNA]</scope>
    <source>
        <strain evidence="3 5">ATCC BAA-2683</strain>
    </source>
</reference>
<evidence type="ECO:0000313" key="2">
    <source>
        <dbReference type="EMBL" id="OHV05500.1"/>
    </source>
</evidence>
<evidence type="ECO:0000313" key="5">
    <source>
        <dbReference type="Proteomes" id="UP000238296"/>
    </source>
</evidence>